<dbReference type="STRING" id="1236220.SAMN04488112_11056"/>
<dbReference type="AlphaFoldDB" id="A0A1G6MM98"/>
<feature type="signal peptide" evidence="1">
    <location>
        <begin position="1"/>
        <end position="21"/>
    </location>
</feature>
<evidence type="ECO:0000313" key="2">
    <source>
        <dbReference type="EMBL" id="SDC56639.1"/>
    </source>
</evidence>
<dbReference type="PROSITE" id="PS51257">
    <property type="entry name" value="PROKAR_LIPOPROTEIN"/>
    <property type="match status" value="1"/>
</dbReference>
<proteinExistence type="predicted"/>
<reference evidence="2 3" key="1">
    <citation type="submission" date="2016-10" db="EMBL/GenBank/DDBJ databases">
        <authorList>
            <person name="de Groot N.N."/>
        </authorList>
    </citation>
    <scope>NUCLEOTIDE SEQUENCE [LARGE SCALE GENOMIC DNA]</scope>
    <source>
        <strain evidence="2 3">DSM 45514</strain>
    </source>
</reference>
<accession>A0A1G6MM98</accession>
<name>A0A1G6MM98_9BACL</name>
<organism evidence="2 3">
    <name type="scientific">Melghirimyces thermohalophilus</name>
    <dbReference type="NCBI Taxonomy" id="1236220"/>
    <lineage>
        <taxon>Bacteria</taxon>
        <taxon>Bacillati</taxon>
        <taxon>Bacillota</taxon>
        <taxon>Bacilli</taxon>
        <taxon>Bacillales</taxon>
        <taxon>Thermoactinomycetaceae</taxon>
        <taxon>Melghirimyces</taxon>
    </lineage>
</organism>
<keyword evidence="1" id="KW-0732">Signal</keyword>
<evidence type="ECO:0000313" key="3">
    <source>
        <dbReference type="Proteomes" id="UP000199387"/>
    </source>
</evidence>
<evidence type="ECO:0008006" key="4">
    <source>
        <dbReference type="Google" id="ProtNLM"/>
    </source>
</evidence>
<sequence length="108" mass="11673">MKRALLLGLMLLLALTGCSGATSGPSEESLQDLTKEAEQVKVELPEFILSAPPRAQEAYRLAYAHTDLLEHMPCYCGCGSQGHGHNAHCFIQDKGEDGNVAWDRMGAT</sequence>
<dbReference type="EMBL" id="FMZA01000010">
    <property type="protein sequence ID" value="SDC56639.1"/>
    <property type="molecule type" value="Genomic_DNA"/>
</dbReference>
<dbReference type="Proteomes" id="UP000199387">
    <property type="component" value="Unassembled WGS sequence"/>
</dbReference>
<gene>
    <name evidence="2" type="ORF">SAMN04488112_11056</name>
</gene>
<dbReference type="OrthoDB" id="2654667at2"/>
<protein>
    <recommendedName>
        <fullName evidence="4">Lipoprotein</fullName>
    </recommendedName>
</protein>
<dbReference type="InterPro" id="IPR025673">
    <property type="entry name" value="PCYCGC"/>
</dbReference>
<evidence type="ECO:0000256" key="1">
    <source>
        <dbReference type="SAM" id="SignalP"/>
    </source>
</evidence>
<feature type="chain" id="PRO_5011763717" description="Lipoprotein" evidence="1">
    <location>
        <begin position="22"/>
        <end position="108"/>
    </location>
</feature>
<dbReference type="Pfam" id="PF13798">
    <property type="entry name" value="PCYCGC"/>
    <property type="match status" value="1"/>
</dbReference>
<keyword evidence="3" id="KW-1185">Reference proteome</keyword>